<keyword evidence="4 8" id="KW-0418">Kinase</keyword>
<organism evidence="8 9">
    <name type="scientific">Coprothermobacter proteolyticus (strain ATCC 35245 / DSM 5265 / OCM 4 / BT)</name>
    <dbReference type="NCBI Taxonomy" id="309798"/>
    <lineage>
        <taxon>Bacteria</taxon>
        <taxon>Pseudomonadati</taxon>
        <taxon>Coprothermobacterota</taxon>
        <taxon>Coprothermobacteria</taxon>
        <taxon>Coprothermobacterales</taxon>
        <taxon>Coprothermobacteraceae</taxon>
        <taxon>Coprothermobacter</taxon>
    </lineage>
</organism>
<dbReference type="Proteomes" id="UP000001732">
    <property type="component" value="Chromosome"/>
</dbReference>
<gene>
    <name evidence="8" type="ordered locus">COPRO5265_1218</name>
</gene>
<evidence type="ECO:0000256" key="3">
    <source>
        <dbReference type="ARBA" id="ARBA00022741"/>
    </source>
</evidence>
<dbReference type="Gene3D" id="3.40.1190.20">
    <property type="match status" value="1"/>
</dbReference>
<dbReference type="InterPro" id="IPR011611">
    <property type="entry name" value="PfkB_dom"/>
</dbReference>
<dbReference type="OrthoDB" id="9801219at2"/>
<dbReference type="Pfam" id="PF00294">
    <property type="entry name" value="PfkB"/>
    <property type="match status" value="1"/>
</dbReference>
<evidence type="ECO:0000256" key="4">
    <source>
        <dbReference type="ARBA" id="ARBA00022777"/>
    </source>
</evidence>
<feature type="domain" description="Carbohydrate kinase PfkB" evidence="7">
    <location>
        <begin position="20"/>
        <end position="270"/>
    </location>
</feature>
<dbReference type="GO" id="GO:0005975">
    <property type="term" value="P:carbohydrate metabolic process"/>
    <property type="evidence" value="ECO:0007669"/>
    <property type="project" value="InterPro"/>
</dbReference>
<dbReference type="GO" id="GO:0016773">
    <property type="term" value="F:phosphotransferase activity, alcohol group as acceptor"/>
    <property type="evidence" value="ECO:0007669"/>
    <property type="project" value="InterPro"/>
</dbReference>
<dbReference type="HOGENOM" id="CLU_050013_5_0_9"/>
<dbReference type="GO" id="GO:0005524">
    <property type="term" value="F:ATP binding"/>
    <property type="evidence" value="ECO:0007669"/>
    <property type="project" value="UniProtKB-KW"/>
</dbReference>
<comment type="similarity">
    <text evidence="1">Belongs to the carbohydrate kinase PfkB family.</text>
</comment>
<dbReference type="PANTHER" id="PTHR46566:SF2">
    <property type="entry name" value="ATP-DEPENDENT 6-PHOSPHOFRUCTOKINASE ISOZYME 2"/>
    <property type="match status" value="1"/>
</dbReference>
<accession>B5Y9S7</accession>
<dbReference type="eggNOG" id="COG1105">
    <property type="taxonomic scope" value="Bacteria"/>
</dbReference>
<evidence type="ECO:0000256" key="1">
    <source>
        <dbReference type="ARBA" id="ARBA00010688"/>
    </source>
</evidence>
<dbReference type="InterPro" id="IPR029056">
    <property type="entry name" value="Ribokinase-like"/>
</dbReference>
<reference evidence="9" key="1">
    <citation type="submission" date="2008-08" db="EMBL/GenBank/DDBJ databases">
        <title>The complete genome sequence of Coprothermobacter proteolyticus strain ATCC 5245 / DSM 5265 / BT.</title>
        <authorList>
            <person name="Dodson R.J."/>
            <person name="Durkin A.S."/>
            <person name="Wu M."/>
            <person name="Eisen J."/>
            <person name="Sutton G."/>
        </authorList>
    </citation>
    <scope>NUCLEOTIDE SEQUENCE [LARGE SCALE GENOMIC DNA]</scope>
    <source>
        <strain evidence="9">ATCC 35245 / DSM 5265 / OCM 4 / BT</strain>
    </source>
</reference>
<keyword evidence="9" id="KW-1185">Reference proteome</keyword>
<reference evidence="8 9" key="2">
    <citation type="journal article" date="2014" name="Genome Announc.">
        <title>Complete Genome Sequence of Coprothermobacter proteolyticus DSM 5265.</title>
        <authorList>
            <person name="Alexiev A."/>
            <person name="Coil D.A."/>
            <person name="Badger J.H."/>
            <person name="Enticknap J."/>
            <person name="Ward N."/>
            <person name="Robb F.T."/>
            <person name="Eisen J.A."/>
        </authorList>
    </citation>
    <scope>NUCLEOTIDE SEQUENCE [LARGE SCALE GENOMIC DNA]</scope>
    <source>
        <strain evidence="9">ATCC 35245 / DSM 5265 / OCM 4 / BT</strain>
    </source>
</reference>
<dbReference type="EMBL" id="CP001145">
    <property type="protein sequence ID" value="ACI17182.1"/>
    <property type="molecule type" value="Genomic_DNA"/>
</dbReference>
<dbReference type="AlphaFoldDB" id="B5Y9S7"/>
<dbReference type="SUPFAM" id="SSF53613">
    <property type="entry name" value="Ribokinase-like"/>
    <property type="match status" value="1"/>
</dbReference>
<evidence type="ECO:0000256" key="6">
    <source>
        <dbReference type="PIRNR" id="PIRNR000535"/>
    </source>
</evidence>
<dbReference type="PANTHER" id="PTHR46566">
    <property type="entry name" value="1-PHOSPHOFRUCTOKINASE-RELATED"/>
    <property type="match status" value="1"/>
</dbReference>
<keyword evidence="3" id="KW-0547">Nucleotide-binding</keyword>
<keyword evidence="5" id="KW-0067">ATP-binding</keyword>
<dbReference type="GO" id="GO:0016301">
    <property type="term" value="F:kinase activity"/>
    <property type="evidence" value="ECO:0007669"/>
    <property type="project" value="UniProtKB-KW"/>
</dbReference>
<evidence type="ECO:0000313" key="8">
    <source>
        <dbReference type="EMBL" id="ACI17182.1"/>
    </source>
</evidence>
<protein>
    <submittedName>
        <fullName evidence="8">1-phosphofructokinase, putative</fullName>
    </submittedName>
</protein>
<evidence type="ECO:0000256" key="2">
    <source>
        <dbReference type="ARBA" id="ARBA00022679"/>
    </source>
</evidence>
<evidence type="ECO:0000256" key="5">
    <source>
        <dbReference type="ARBA" id="ARBA00022840"/>
    </source>
</evidence>
<keyword evidence="2 6" id="KW-0808">Transferase</keyword>
<evidence type="ECO:0000259" key="7">
    <source>
        <dbReference type="Pfam" id="PF00294"/>
    </source>
</evidence>
<name>B5Y9S7_COPPD</name>
<dbReference type="STRING" id="309798.COPRO5265_1218"/>
<dbReference type="RefSeq" id="WP_012543834.1">
    <property type="nucleotide sequence ID" value="NC_011295.1"/>
</dbReference>
<dbReference type="PIRSF" id="PIRSF000535">
    <property type="entry name" value="1PFK/6PFK/LacC"/>
    <property type="match status" value="1"/>
</dbReference>
<dbReference type="KEGG" id="cpo:COPRO5265_1218"/>
<dbReference type="InterPro" id="IPR017583">
    <property type="entry name" value="Tagatose/fructose_Pkinase"/>
</dbReference>
<evidence type="ECO:0000313" key="9">
    <source>
        <dbReference type="Proteomes" id="UP000001732"/>
    </source>
</evidence>
<proteinExistence type="inferred from homology"/>
<sequence length="307" mass="33891">MKVLVVGLSPALDQVLVLGESVEEEKIFRPDRRYRSAGSKSLNVARFLARLGHEVHLIGFFGDYIGQWLLSQCRAEGVSVLPIHCDDDNRINVTIIGAGKEYVISDRWQEVTDHELHVLQEHYGHIVNDFPFVIFAGSVAKGVGLDDYENMVRTAKEAGAKVIVDAKPSFLQVSLPYAWLIKVNQFEARGLNVQQFRGNLGITCEKSGAFFKSENGFALKAEVPQVPCVNSVGAGDIFLAYLLHVYWAEKDWKKALLVSSAAASSSVSTEAIGETNVSLFEELKRSISVKEVGLDGFSEGPFYGRFC</sequence>